<comment type="similarity">
    <text evidence="1">Belongs to the UPF0065 (bug) family.</text>
</comment>
<dbReference type="InterPro" id="IPR042100">
    <property type="entry name" value="Bug_dom1"/>
</dbReference>
<dbReference type="PANTHER" id="PTHR42928">
    <property type="entry name" value="TRICARBOXYLATE-BINDING PROTEIN"/>
    <property type="match status" value="1"/>
</dbReference>
<dbReference type="Gene3D" id="3.40.190.150">
    <property type="entry name" value="Bordetella uptake gene, domain 1"/>
    <property type="match status" value="1"/>
</dbReference>
<feature type="signal peptide" evidence="2">
    <location>
        <begin position="1"/>
        <end position="24"/>
    </location>
</feature>
<dbReference type="PANTHER" id="PTHR42928:SF5">
    <property type="entry name" value="BLR1237 PROTEIN"/>
    <property type="match status" value="1"/>
</dbReference>
<dbReference type="PIRSF" id="PIRSF017082">
    <property type="entry name" value="YflP"/>
    <property type="match status" value="1"/>
</dbReference>
<dbReference type="Pfam" id="PF03401">
    <property type="entry name" value="TctC"/>
    <property type="match status" value="1"/>
</dbReference>
<dbReference type="CDD" id="cd07012">
    <property type="entry name" value="PBP2_Bug_TTT"/>
    <property type="match status" value="1"/>
</dbReference>
<sequence>MNIKDNVKKLGIVSLLALPMSAYASYPEKGVNIVIPYGPGGSADIQARLFAEYFQEEWGKNVRVVSRQGGAGAVGMNFIKNASPDGYNITFTAVGPVVVTPNRTNAGYNSVNDFEAVALTTTVPYTLNVNSSSDIQSIADVVETSQQGNGMTYGTTGAGLHLHLITQNFFDKAGINARHISSQGAGETKSALLGNHIDLAALSMPDSAPLVKADNFRALAVFSGERTKTLPDVPTLKELGYDTVVEGWFGFMAPKDTPEEVVTELNRVINKALQDGDFVASLNKLGLDVAYQDSATFSQKVANEYQEIDSIINAK</sequence>
<accession>A0ABW7NYJ1</accession>
<keyword evidence="4" id="KW-1185">Reference proteome</keyword>
<evidence type="ECO:0000313" key="4">
    <source>
        <dbReference type="Proteomes" id="UP001610706"/>
    </source>
</evidence>
<dbReference type="SUPFAM" id="SSF53850">
    <property type="entry name" value="Periplasmic binding protein-like II"/>
    <property type="match status" value="1"/>
</dbReference>
<keyword evidence="2" id="KW-0732">Signal</keyword>
<comment type="caution">
    <text evidence="3">The sequence shown here is derived from an EMBL/GenBank/DDBJ whole genome shotgun (WGS) entry which is preliminary data.</text>
</comment>
<dbReference type="InterPro" id="IPR005064">
    <property type="entry name" value="BUG"/>
</dbReference>
<proteinExistence type="inferred from homology"/>
<evidence type="ECO:0000313" key="3">
    <source>
        <dbReference type="EMBL" id="MFH7564268.1"/>
    </source>
</evidence>
<dbReference type="Proteomes" id="UP001610706">
    <property type="component" value="Unassembled WGS sequence"/>
</dbReference>
<dbReference type="EMBL" id="JBGFTR010000003">
    <property type="protein sequence ID" value="MFH7564268.1"/>
    <property type="molecule type" value="Genomic_DNA"/>
</dbReference>
<gene>
    <name evidence="3" type="ORF">AB9R89_02895</name>
</gene>
<evidence type="ECO:0000256" key="2">
    <source>
        <dbReference type="SAM" id="SignalP"/>
    </source>
</evidence>
<feature type="chain" id="PRO_5047149348" evidence="2">
    <location>
        <begin position="25"/>
        <end position="315"/>
    </location>
</feature>
<name>A0ABW7NYJ1_9GAMM</name>
<evidence type="ECO:0000256" key="1">
    <source>
        <dbReference type="ARBA" id="ARBA00006987"/>
    </source>
</evidence>
<reference evidence="3 4" key="1">
    <citation type="submission" date="2024-08" db="EMBL/GenBank/DDBJ databases">
        <title>Oceanimonas smirnovii Genome sequencing and assembly.</title>
        <authorList>
            <person name="Tang B."/>
        </authorList>
    </citation>
    <scope>NUCLEOTIDE SEQUENCE [LARGE SCALE GENOMIC DNA]</scope>
    <source>
        <strain evidence="3 4">OS2020-119</strain>
    </source>
</reference>
<organism evidence="3 4">
    <name type="scientific">Oceanimonas smirnovii</name>
    <dbReference type="NCBI Taxonomy" id="264574"/>
    <lineage>
        <taxon>Bacteria</taxon>
        <taxon>Pseudomonadati</taxon>
        <taxon>Pseudomonadota</taxon>
        <taxon>Gammaproteobacteria</taxon>
        <taxon>Aeromonadales</taxon>
        <taxon>Aeromonadaceae</taxon>
        <taxon>Oceanimonas</taxon>
    </lineage>
</organism>
<protein>
    <submittedName>
        <fullName evidence="3">Tripartite tricarboxylate transporter substrate binding protein</fullName>
    </submittedName>
</protein>
<dbReference type="Gene3D" id="3.40.190.10">
    <property type="entry name" value="Periplasmic binding protein-like II"/>
    <property type="match status" value="1"/>
</dbReference>
<dbReference type="RefSeq" id="WP_395544864.1">
    <property type="nucleotide sequence ID" value="NZ_CP166302.1"/>
</dbReference>